<protein>
    <submittedName>
        <fullName evidence="1">Uncharacterized protein</fullName>
    </submittedName>
</protein>
<dbReference type="RefSeq" id="WP_165299679.1">
    <property type="nucleotide sequence ID" value="NZ_JAAKZZ010000159.1"/>
</dbReference>
<accession>A0A6G4WYC4</accession>
<keyword evidence="2" id="KW-1185">Reference proteome</keyword>
<proteinExistence type="predicted"/>
<dbReference type="Proteomes" id="UP000477722">
    <property type="component" value="Unassembled WGS sequence"/>
</dbReference>
<dbReference type="AlphaFoldDB" id="A0A6G4WYC4"/>
<organism evidence="1 2">
    <name type="scientific">Streptomyces boncukensis</name>
    <dbReference type="NCBI Taxonomy" id="2711219"/>
    <lineage>
        <taxon>Bacteria</taxon>
        <taxon>Bacillati</taxon>
        <taxon>Actinomycetota</taxon>
        <taxon>Actinomycetes</taxon>
        <taxon>Kitasatosporales</taxon>
        <taxon>Streptomycetaceae</taxon>
        <taxon>Streptomyces</taxon>
    </lineage>
</organism>
<dbReference type="EMBL" id="JAAKZZ010000159">
    <property type="protein sequence ID" value="NGO70003.1"/>
    <property type="molecule type" value="Genomic_DNA"/>
</dbReference>
<evidence type="ECO:0000313" key="1">
    <source>
        <dbReference type="EMBL" id="NGO70003.1"/>
    </source>
</evidence>
<gene>
    <name evidence="1" type="ORF">G5C65_16900</name>
</gene>
<sequence length="307" mass="33140">MGPQRPHTLLELLSECAEADGGILGEQREGLALLYRTRTSLYNQPPALVLDYARPGEVMPTLEPTDDDQRTRNDVTVTREGGSSARAVREDGPLSIQPLPAGVGLYDETITLNLARDEQAEPLAAWRLHLGTTDELRYPTVTLNLVRAPHLIPAVLGLEAGDKLVIRNLPDWLPPGDAELLVEGWREQLRPYGWTITLTCSPARPWTVGVTDDPSLGRADTDGTELDDDAGAADTELVVRTTAGPPWVTDAPEFPFDVRVGGEVVTVLGITGSRPQTMTVRRATDGTSTPHPAGTDVRLAQPTVVAL</sequence>
<name>A0A6G4WYC4_9ACTN</name>
<comment type="caution">
    <text evidence="1">The sequence shown here is derived from an EMBL/GenBank/DDBJ whole genome shotgun (WGS) entry which is preliminary data.</text>
</comment>
<evidence type="ECO:0000313" key="2">
    <source>
        <dbReference type="Proteomes" id="UP000477722"/>
    </source>
</evidence>
<reference evidence="1 2" key="1">
    <citation type="submission" date="2020-02" db="EMBL/GenBank/DDBJ databases">
        <title>Whole-genome analyses of novel actinobacteria.</title>
        <authorList>
            <person name="Sahin N."/>
            <person name="Tatar D."/>
        </authorList>
    </citation>
    <scope>NUCLEOTIDE SEQUENCE [LARGE SCALE GENOMIC DNA]</scope>
    <source>
        <strain evidence="1 2">SB3404</strain>
    </source>
</reference>